<feature type="transmembrane region" description="Helical" evidence="8">
    <location>
        <begin position="303"/>
        <end position="332"/>
    </location>
</feature>
<protein>
    <submittedName>
        <fullName evidence="9">Large neutral amino acids transporter small subunit 2</fullName>
    </submittedName>
</protein>
<evidence type="ECO:0000256" key="7">
    <source>
        <dbReference type="ARBA" id="ARBA00023136"/>
    </source>
</evidence>
<comment type="similarity">
    <text evidence="2">Belongs to the amino acid-polyamine-organocation (APC) superfamily. L-type amino acid transporter (LAT) (TC 2.A.3.8) family.</text>
</comment>
<feature type="transmembrane region" description="Helical" evidence="8">
    <location>
        <begin position="185"/>
        <end position="204"/>
    </location>
</feature>
<feature type="transmembrane region" description="Helical" evidence="8">
    <location>
        <begin position="414"/>
        <end position="433"/>
    </location>
</feature>
<evidence type="ECO:0000313" key="10">
    <source>
        <dbReference type="Proteomes" id="UP000311919"/>
    </source>
</evidence>
<feature type="transmembrane region" description="Helical" evidence="8">
    <location>
        <begin position="352"/>
        <end position="370"/>
    </location>
</feature>
<evidence type="ECO:0000256" key="2">
    <source>
        <dbReference type="ARBA" id="ARBA00007040"/>
    </source>
</evidence>
<evidence type="ECO:0000313" key="9">
    <source>
        <dbReference type="EMBL" id="TNN12745.1"/>
    </source>
</evidence>
<feature type="transmembrane region" description="Helical" evidence="8">
    <location>
        <begin position="224"/>
        <end position="245"/>
    </location>
</feature>
<evidence type="ECO:0000256" key="5">
    <source>
        <dbReference type="ARBA" id="ARBA00022692"/>
    </source>
</evidence>
<feature type="transmembrane region" description="Helical" evidence="8">
    <location>
        <begin position="439"/>
        <end position="459"/>
    </location>
</feature>
<dbReference type="PANTHER" id="PTHR11785">
    <property type="entry name" value="AMINO ACID TRANSPORTER"/>
    <property type="match status" value="1"/>
</dbReference>
<evidence type="ECO:0000256" key="3">
    <source>
        <dbReference type="ARBA" id="ARBA00022448"/>
    </source>
</evidence>
<keyword evidence="4" id="KW-1003">Cell membrane</keyword>
<accession>A0A4Z2D8C7</accession>
<comment type="subcellular location">
    <subcellularLocation>
        <location evidence="1">Cell membrane</location>
        <topology evidence="1">Multi-pass membrane protein</topology>
    </subcellularLocation>
</comment>
<dbReference type="Proteomes" id="UP000311919">
    <property type="component" value="Unassembled WGS sequence"/>
</dbReference>
<dbReference type="Gene3D" id="1.20.1740.10">
    <property type="entry name" value="Amino acid/polyamine transporter I"/>
    <property type="match status" value="1"/>
</dbReference>
<feature type="transmembrane region" description="Helical" evidence="8">
    <location>
        <begin position="382"/>
        <end position="402"/>
    </location>
</feature>
<dbReference type="Pfam" id="PF13520">
    <property type="entry name" value="AA_permease_2"/>
    <property type="match status" value="1"/>
</dbReference>
<dbReference type="STRING" id="6182.A0A4Z2D8C7"/>
<evidence type="ECO:0000256" key="4">
    <source>
        <dbReference type="ARBA" id="ARBA00022475"/>
    </source>
</evidence>
<keyword evidence="5 8" id="KW-0812">Transmembrane</keyword>
<dbReference type="FunFam" id="1.20.1740.10:FF:000003">
    <property type="entry name" value="Y+L amino acid transporter 1 isoform X1"/>
    <property type="match status" value="1"/>
</dbReference>
<dbReference type="GO" id="GO:0015179">
    <property type="term" value="F:L-amino acid transmembrane transporter activity"/>
    <property type="evidence" value="ECO:0007669"/>
    <property type="project" value="TreeGrafter"/>
</dbReference>
<dbReference type="GO" id="GO:0005886">
    <property type="term" value="C:plasma membrane"/>
    <property type="evidence" value="ECO:0007669"/>
    <property type="project" value="UniProtKB-SubCell"/>
</dbReference>
<feature type="transmembrane region" description="Helical" evidence="8">
    <location>
        <begin position="65"/>
        <end position="87"/>
    </location>
</feature>
<reference evidence="9 10" key="1">
    <citation type="submission" date="2019-03" db="EMBL/GenBank/DDBJ databases">
        <title>An improved genome assembly of the fluke Schistosoma japonicum.</title>
        <authorList>
            <person name="Hu W."/>
            <person name="Luo F."/>
            <person name="Yin M."/>
            <person name="Mo X."/>
            <person name="Sun C."/>
            <person name="Wu Q."/>
            <person name="Zhu B."/>
            <person name="Xiang M."/>
            <person name="Wang J."/>
            <person name="Wang Y."/>
            <person name="Zhang T."/>
            <person name="Xu B."/>
            <person name="Zheng H."/>
            <person name="Feng Z."/>
        </authorList>
    </citation>
    <scope>NUCLEOTIDE SEQUENCE [LARGE SCALE GENOMIC DNA]</scope>
    <source>
        <strain evidence="9">HuSjv2</strain>
        <tissue evidence="9">Worms</tissue>
    </source>
</reference>
<keyword evidence="10" id="KW-1185">Reference proteome</keyword>
<proteinExistence type="inferred from homology"/>
<feature type="transmembrane region" description="Helical" evidence="8">
    <location>
        <begin position="33"/>
        <end position="53"/>
    </location>
</feature>
<comment type="caution">
    <text evidence="9">The sequence shown here is derived from an EMBL/GenBank/DDBJ whole genome shotgun (WGS) entry which is preliminary data.</text>
</comment>
<dbReference type="PIRSF" id="PIRSF006060">
    <property type="entry name" value="AA_transporter"/>
    <property type="match status" value="1"/>
</dbReference>
<organism evidence="9 10">
    <name type="scientific">Schistosoma japonicum</name>
    <name type="common">Blood fluke</name>
    <dbReference type="NCBI Taxonomy" id="6182"/>
    <lineage>
        <taxon>Eukaryota</taxon>
        <taxon>Metazoa</taxon>
        <taxon>Spiralia</taxon>
        <taxon>Lophotrochozoa</taxon>
        <taxon>Platyhelminthes</taxon>
        <taxon>Trematoda</taxon>
        <taxon>Digenea</taxon>
        <taxon>Strigeidida</taxon>
        <taxon>Schistosomatoidea</taxon>
        <taxon>Schistosomatidae</taxon>
        <taxon>Schistosoma</taxon>
    </lineage>
</organism>
<evidence type="ECO:0000256" key="1">
    <source>
        <dbReference type="ARBA" id="ARBA00004651"/>
    </source>
</evidence>
<feature type="transmembrane region" description="Helical" evidence="8">
    <location>
        <begin position="257"/>
        <end position="283"/>
    </location>
</feature>
<keyword evidence="6 8" id="KW-1133">Transmembrane helix</keyword>
<evidence type="ECO:0000256" key="6">
    <source>
        <dbReference type="ARBA" id="ARBA00022989"/>
    </source>
</evidence>
<gene>
    <name evidence="9" type="ORF">EWB00_003491</name>
</gene>
<dbReference type="OrthoDB" id="3257095at2759"/>
<dbReference type="InterPro" id="IPR002293">
    <property type="entry name" value="AA/rel_permease1"/>
</dbReference>
<keyword evidence="3" id="KW-0813">Transport</keyword>
<feature type="transmembrane region" description="Helical" evidence="8">
    <location>
        <begin position="152"/>
        <end position="173"/>
    </location>
</feature>
<dbReference type="AlphaFoldDB" id="A0A4Z2D8C7"/>
<dbReference type="InterPro" id="IPR050598">
    <property type="entry name" value="AminoAcid_Transporter"/>
</dbReference>
<evidence type="ECO:0000256" key="8">
    <source>
        <dbReference type="SAM" id="Phobius"/>
    </source>
</evidence>
<name>A0A4Z2D8C7_SCHJA</name>
<keyword evidence="7 8" id="KW-0472">Membrane</keyword>
<dbReference type="PANTHER" id="PTHR11785:SF528">
    <property type="entry name" value="AMINO ACID TRANSPORTER PROTEIN JHI-21"/>
    <property type="match status" value="1"/>
</dbReference>
<dbReference type="EMBL" id="SKCS01000214">
    <property type="protein sequence ID" value="TNN12745.1"/>
    <property type="molecule type" value="Genomic_DNA"/>
</dbReference>
<sequence length="487" mass="53705">MLSSDMSENKKSDDGDITVAVDNPDEVKLKRSIGLLTSITIIVGSMIGSGIFVSPTGILKNVQSIGASLVIWVACGIFSMLGAYCYAELGTMIERSGGDYVYVYEAFGPFVGFLRLWVEVMVVRPGSIAIIALTFAEYVVQPIYPDCDLPIVLIKILAGLCITFLSFVNSFSIKFSTRIQDIFTFAKLAALLMIIVTGMVQIGLGRYDELKEPFVDSNWSPGLIANAFYSGLFAYSGWNYLNCVIEEMKNPRKHLPIAIVVSCILVTVTYTVVNVAYVTVVPVAEILKTRAVAVTFSKKMYGVMWWIMPIFVACSTFGGVNGTVLTTSRIFFVASQLNQMPSFISYLQMDRITPIPAVLFTCIISVIYLLPGDIETLINYTGFVQMLATGICVLIVVIFRFTRSKLPRPVKAPLIFAIIYIAVTLFLLIFAFVGSYYTAIYGVAIIVTGIPFYLLGCAWDPKPKSFQKKMINFTVGIQKLFRVVPSS</sequence>